<dbReference type="InterPro" id="IPR001296">
    <property type="entry name" value="Glyco_trans_1"/>
</dbReference>
<name>A0ABW9JL58_9SPHI</name>
<evidence type="ECO:0000313" key="2">
    <source>
        <dbReference type="EMBL" id="MFN0293154.1"/>
    </source>
</evidence>
<dbReference type="GO" id="GO:0016757">
    <property type="term" value="F:glycosyltransferase activity"/>
    <property type="evidence" value="ECO:0007669"/>
    <property type="project" value="UniProtKB-KW"/>
</dbReference>
<dbReference type="SUPFAM" id="SSF53756">
    <property type="entry name" value="UDP-Glycosyltransferase/glycogen phosphorylase"/>
    <property type="match status" value="1"/>
</dbReference>
<keyword evidence="3" id="KW-1185">Reference proteome</keyword>
<keyword evidence="2" id="KW-0328">Glycosyltransferase</keyword>
<dbReference type="Gene3D" id="3.40.50.2000">
    <property type="entry name" value="Glycogen Phosphorylase B"/>
    <property type="match status" value="2"/>
</dbReference>
<accession>A0ABW9JL58</accession>
<keyword evidence="2" id="KW-0808">Transferase</keyword>
<dbReference type="EC" id="2.4.-.-" evidence="2"/>
<dbReference type="PANTHER" id="PTHR12526">
    <property type="entry name" value="GLYCOSYLTRANSFERASE"/>
    <property type="match status" value="1"/>
</dbReference>
<organism evidence="2 3">
    <name type="scientific">Pedobacter helvus</name>
    <dbReference type="NCBI Taxonomy" id="2563444"/>
    <lineage>
        <taxon>Bacteria</taxon>
        <taxon>Pseudomonadati</taxon>
        <taxon>Bacteroidota</taxon>
        <taxon>Sphingobacteriia</taxon>
        <taxon>Sphingobacteriales</taxon>
        <taxon>Sphingobacteriaceae</taxon>
        <taxon>Pedobacter</taxon>
    </lineage>
</organism>
<evidence type="ECO:0000313" key="3">
    <source>
        <dbReference type="Proteomes" id="UP001517367"/>
    </source>
</evidence>
<feature type="domain" description="Glycosyl transferase family 1" evidence="1">
    <location>
        <begin position="242"/>
        <end position="379"/>
    </location>
</feature>
<comment type="caution">
    <text evidence="2">The sequence shown here is derived from an EMBL/GenBank/DDBJ whole genome shotgun (WGS) entry which is preliminary data.</text>
</comment>
<evidence type="ECO:0000259" key="1">
    <source>
        <dbReference type="Pfam" id="PF00534"/>
    </source>
</evidence>
<reference evidence="2 3" key="1">
    <citation type="submission" date="2024-12" db="EMBL/GenBank/DDBJ databases">
        <authorList>
            <person name="Hu S."/>
        </authorList>
    </citation>
    <scope>NUCLEOTIDE SEQUENCE [LARGE SCALE GENOMIC DNA]</scope>
    <source>
        <strain evidence="2 3">P-25</strain>
    </source>
</reference>
<protein>
    <submittedName>
        <fullName evidence="2">Glycosyltransferase</fullName>
        <ecNumber evidence="2">2.4.-.-</ecNumber>
    </submittedName>
</protein>
<proteinExistence type="predicted"/>
<dbReference type="RefSeq" id="WP_138728842.1">
    <property type="nucleotide sequence ID" value="NZ_SRMP02000045.1"/>
</dbReference>
<dbReference type="EMBL" id="SRMP02000045">
    <property type="protein sequence ID" value="MFN0293154.1"/>
    <property type="molecule type" value="Genomic_DNA"/>
</dbReference>
<gene>
    <name evidence="2" type="ORF">E5L68_017310</name>
</gene>
<dbReference type="Proteomes" id="UP001517367">
    <property type="component" value="Unassembled WGS sequence"/>
</dbReference>
<dbReference type="Pfam" id="PF00534">
    <property type="entry name" value="Glycos_transf_1"/>
    <property type="match status" value="1"/>
</dbReference>
<sequence>MKVVHITTWLHGGAGIAALRLHLELLNQGIESHIISLANTTIPQVNNHHPVLEHQTSLYEKIFNKFGIRLNSAYRNTHRLKQLNGEYEIVTFPDTDYRIENIDIVKSADVIHLHWIANFINYKTFFSKLKNKKIVWTLHDLNPMQGIFHYKNDEFNNPSFGGLNKHAYNQKMKAIQKVRNLTYVCLNNWMLDQLNTGTKASFHKADVIPNIINEKDFFADAKSMEKSGSLLNFLLIACDVNNYRKGFDLALEALSRLKNKDKVTIFIVGKGETTIPKGIKTNMIGALYDIKELRSIYNECEYLIIPSREDNLPNTMAEALLCGTAVISFKIGGMANHIVNGANGFLIDPYNVEKMAKQIDHIIENRIILSRNQISKKAHQIFSQTNIHKYTTLYKDLMNEKLAL</sequence>